<evidence type="ECO:0000256" key="2">
    <source>
        <dbReference type="SAM" id="Phobius"/>
    </source>
</evidence>
<reference evidence="3" key="1">
    <citation type="journal article" date="2022" name="bioRxiv">
        <title>Sequencing and chromosome-scale assembly of the giantPleurodeles waltlgenome.</title>
        <authorList>
            <person name="Brown T."/>
            <person name="Elewa A."/>
            <person name="Iarovenko S."/>
            <person name="Subramanian E."/>
            <person name="Araus A.J."/>
            <person name="Petzold A."/>
            <person name="Susuki M."/>
            <person name="Suzuki K.-i.T."/>
            <person name="Hayashi T."/>
            <person name="Toyoda A."/>
            <person name="Oliveira C."/>
            <person name="Osipova E."/>
            <person name="Leigh N.D."/>
            <person name="Simon A."/>
            <person name="Yun M.H."/>
        </authorList>
    </citation>
    <scope>NUCLEOTIDE SEQUENCE</scope>
    <source>
        <strain evidence="3">20211129_DDA</strain>
        <tissue evidence="3">Liver</tissue>
    </source>
</reference>
<organism evidence="3 4">
    <name type="scientific">Pleurodeles waltl</name>
    <name type="common">Iberian ribbed newt</name>
    <dbReference type="NCBI Taxonomy" id="8319"/>
    <lineage>
        <taxon>Eukaryota</taxon>
        <taxon>Metazoa</taxon>
        <taxon>Chordata</taxon>
        <taxon>Craniata</taxon>
        <taxon>Vertebrata</taxon>
        <taxon>Euteleostomi</taxon>
        <taxon>Amphibia</taxon>
        <taxon>Batrachia</taxon>
        <taxon>Caudata</taxon>
        <taxon>Salamandroidea</taxon>
        <taxon>Salamandridae</taxon>
        <taxon>Pleurodelinae</taxon>
        <taxon>Pleurodeles</taxon>
    </lineage>
</organism>
<keyword evidence="2" id="KW-0812">Transmembrane</keyword>
<name>A0AAV7SRZ4_PLEWA</name>
<comment type="caution">
    <text evidence="3">The sequence shown here is derived from an EMBL/GenBank/DDBJ whole genome shotgun (WGS) entry which is preliminary data.</text>
</comment>
<dbReference type="Proteomes" id="UP001066276">
    <property type="component" value="Chromosome 4_2"/>
</dbReference>
<gene>
    <name evidence="3" type="ORF">NDU88_007146</name>
</gene>
<feature type="region of interest" description="Disordered" evidence="1">
    <location>
        <begin position="161"/>
        <end position="189"/>
    </location>
</feature>
<feature type="compositionally biased region" description="Basic and acidic residues" evidence="1">
    <location>
        <begin position="168"/>
        <end position="179"/>
    </location>
</feature>
<feature type="transmembrane region" description="Helical" evidence="2">
    <location>
        <begin position="108"/>
        <end position="140"/>
    </location>
</feature>
<keyword evidence="4" id="KW-1185">Reference proteome</keyword>
<evidence type="ECO:0000256" key="1">
    <source>
        <dbReference type="SAM" id="MobiDB-lite"/>
    </source>
</evidence>
<protein>
    <submittedName>
        <fullName evidence="3">Uncharacterized protein</fullName>
    </submittedName>
</protein>
<dbReference type="AlphaFoldDB" id="A0AAV7SRZ4"/>
<proteinExistence type="predicted"/>
<evidence type="ECO:0000313" key="3">
    <source>
        <dbReference type="EMBL" id="KAJ1166749.1"/>
    </source>
</evidence>
<keyword evidence="2" id="KW-1133">Transmembrane helix</keyword>
<sequence length="189" mass="20886">MQNISRRFTAFSSRLSDRYCRQVFSGTDRTSRVGCGGGHNTACGSSGRGGQRNHIEGKPEYWSQCNRGRALEDDTMADTESIPRNITNAVHFNGTGELNPAMESATSFIIAAGFILFTSFIGILGNTLVFCVNPFIYFLVGRQKMQGVWNFLEKGLKKVFREEEDEEGRGKEEATKGIDEGDTTESNSS</sequence>
<accession>A0AAV7SRZ4</accession>
<evidence type="ECO:0000313" key="4">
    <source>
        <dbReference type="Proteomes" id="UP001066276"/>
    </source>
</evidence>
<keyword evidence="2" id="KW-0472">Membrane</keyword>
<dbReference type="EMBL" id="JANPWB010000008">
    <property type="protein sequence ID" value="KAJ1166749.1"/>
    <property type="molecule type" value="Genomic_DNA"/>
</dbReference>